<dbReference type="RefSeq" id="XP_028490338.1">
    <property type="nucleotide sequence ID" value="XM_028638386.1"/>
</dbReference>
<feature type="domain" description="FAD-dependent oxidoreductase 2 FAD-binding" evidence="4">
    <location>
        <begin position="175"/>
        <end position="219"/>
    </location>
</feature>
<gene>
    <name evidence="6" type="ORF">D7B24_004213</name>
</gene>
<dbReference type="PANTHER" id="PTHR47190:SF4">
    <property type="entry name" value="DEHYDROGENASE, PUTATIVE-RELATED"/>
    <property type="match status" value="1"/>
</dbReference>
<keyword evidence="7" id="KW-1185">Reference proteome</keyword>
<feature type="chain" id="PRO_5017978389" description="Glucose-methanol-choline oxidoreductase N-terminal domain-containing protein" evidence="3">
    <location>
        <begin position="23"/>
        <end position="267"/>
    </location>
</feature>
<dbReference type="Gene3D" id="2.60.40.1210">
    <property type="entry name" value="Cellobiose dehydrogenase, cytochrome domain"/>
    <property type="match status" value="2"/>
</dbReference>
<keyword evidence="1" id="KW-0285">Flavoprotein</keyword>
<evidence type="ECO:0000313" key="6">
    <source>
        <dbReference type="EMBL" id="RNJ52180.1"/>
    </source>
</evidence>
<dbReference type="InterPro" id="IPR036188">
    <property type="entry name" value="FAD/NAD-bd_sf"/>
</dbReference>
<feature type="domain" description="Cellobiose dehydrogenase-like cytochrome" evidence="5">
    <location>
        <begin position="88"/>
        <end position="135"/>
    </location>
</feature>
<dbReference type="InterPro" id="IPR015920">
    <property type="entry name" value="Cellobiose_DH-like_cyt"/>
</dbReference>
<evidence type="ECO:0000256" key="3">
    <source>
        <dbReference type="SAM" id="SignalP"/>
    </source>
</evidence>
<feature type="domain" description="Cellobiose dehydrogenase-like cytochrome" evidence="5">
    <location>
        <begin position="28"/>
        <end position="81"/>
    </location>
</feature>
<dbReference type="Gene3D" id="3.50.50.60">
    <property type="entry name" value="FAD/NAD(P)-binding domain"/>
    <property type="match status" value="1"/>
</dbReference>
<organism evidence="6 7">
    <name type="scientific">Verticillium nonalfalfae</name>
    <dbReference type="NCBI Taxonomy" id="1051616"/>
    <lineage>
        <taxon>Eukaryota</taxon>
        <taxon>Fungi</taxon>
        <taxon>Dikarya</taxon>
        <taxon>Ascomycota</taxon>
        <taxon>Pezizomycotina</taxon>
        <taxon>Sordariomycetes</taxon>
        <taxon>Hypocreomycetidae</taxon>
        <taxon>Glomerellales</taxon>
        <taxon>Plectosphaerellaceae</taxon>
        <taxon>Verticillium</taxon>
    </lineage>
</organism>
<dbReference type="Pfam" id="PF00890">
    <property type="entry name" value="FAD_binding_2"/>
    <property type="match status" value="1"/>
</dbReference>
<dbReference type="InterPro" id="IPR003953">
    <property type="entry name" value="FAD-dep_OxRdtase_2_FAD-bd"/>
</dbReference>
<dbReference type="STRING" id="1051616.A0A3M9XZ76"/>
<keyword evidence="3" id="KW-0732">Signal</keyword>
<dbReference type="GO" id="GO:0016491">
    <property type="term" value="F:oxidoreductase activity"/>
    <property type="evidence" value="ECO:0007669"/>
    <property type="project" value="UniProtKB-KW"/>
</dbReference>
<comment type="caution">
    <text evidence="6">The sequence shown here is derived from an EMBL/GenBank/DDBJ whole genome shotgun (WGS) entry which is preliminary data.</text>
</comment>
<evidence type="ECO:0000256" key="1">
    <source>
        <dbReference type="ARBA" id="ARBA00022630"/>
    </source>
</evidence>
<sequence>MKGAVKTSLGLLALSLKAMVKAQQTTSYIDPDTSIAFQQYLHSGTGFAFSIAFPEATSSDFIGQITAPTSKGYAPVSLGGSKSFAPDSATQTLGFALSDKAVTESSNSGSVLNYHAAGFGLWGVNATAARSSEFAAWAALASEAPTAPQPTVSGNSTTPGVPANVTTTISNVTYDYIVVGAGAAGIVVAQRLTEPGHSVHLLERGSPSYFSTGGKAIMDWNATVTQYDVPGMAYHLATAKDTSEYCTDTASQADCALGGSTIVNAMI</sequence>
<dbReference type="GeneID" id="39607902"/>
<dbReference type="EMBL" id="RBVV01000232">
    <property type="protein sequence ID" value="RNJ52180.1"/>
    <property type="molecule type" value="Genomic_DNA"/>
</dbReference>
<evidence type="ECO:0000313" key="7">
    <source>
        <dbReference type="Proteomes" id="UP000267145"/>
    </source>
</evidence>
<name>A0A3M9XZ76_9PEZI</name>
<reference evidence="6 7" key="1">
    <citation type="submission" date="2018-10" db="EMBL/GenBank/DDBJ databases">
        <title>Genome sequence of Verticillium nonalfalfae VnAa140.</title>
        <authorList>
            <person name="Stajich J.E."/>
            <person name="Kasson M.T."/>
        </authorList>
    </citation>
    <scope>NUCLEOTIDE SEQUENCE [LARGE SCALE GENOMIC DNA]</scope>
    <source>
        <strain evidence="6 7">VnAa140</strain>
    </source>
</reference>
<keyword evidence="2" id="KW-0560">Oxidoreductase</keyword>
<dbReference type="PANTHER" id="PTHR47190">
    <property type="entry name" value="DEHYDROGENASE, PUTATIVE-RELATED"/>
    <property type="match status" value="1"/>
</dbReference>
<evidence type="ECO:0000256" key="2">
    <source>
        <dbReference type="ARBA" id="ARBA00023002"/>
    </source>
</evidence>
<evidence type="ECO:0000259" key="4">
    <source>
        <dbReference type="Pfam" id="PF00890"/>
    </source>
</evidence>
<feature type="signal peptide" evidence="3">
    <location>
        <begin position="1"/>
        <end position="22"/>
    </location>
</feature>
<dbReference type="SUPFAM" id="SSF49344">
    <property type="entry name" value="CBD9-like"/>
    <property type="match status" value="1"/>
</dbReference>
<proteinExistence type="predicted"/>
<dbReference type="Pfam" id="PF16010">
    <property type="entry name" value="CDH-cyt"/>
    <property type="match status" value="2"/>
</dbReference>
<evidence type="ECO:0008006" key="8">
    <source>
        <dbReference type="Google" id="ProtNLM"/>
    </source>
</evidence>
<evidence type="ECO:0000259" key="5">
    <source>
        <dbReference type="Pfam" id="PF16010"/>
    </source>
</evidence>
<dbReference type="SUPFAM" id="SSF51905">
    <property type="entry name" value="FAD/NAD(P)-binding domain"/>
    <property type="match status" value="1"/>
</dbReference>
<dbReference type="InterPro" id="IPR053208">
    <property type="entry name" value="GMC_Oxidoreductase_CD"/>
</dbReference>
<protein>
    <recommendedName>
        <fullName evidence="8">Glucose-methanol-choline oxidoreductase N-terminal domain-containing protein</fullName>
    </recommendedName>
</protein>
<dbReference type="AlphaFoldDB" id="A0A3M9XZ76"/>
<accession>A0A3M9XZ76</accession>
<dbReference type="Proteomes" id="UP000267145">
    <property type="component" value="Unassembled WGS sequence"/>
</dbReference>